<organism evidence="5 6">
    <name type="scientific">Photobacterium piscicola</name>
    <dbReference type="NCBI Taxonomy" id="1378299"/>
    <lineage>
        <taxon>Bacteria</taxon>
        <taxon>Pseudomonadati</taxon>
        <taxon>Pseudomonadota</taxon>
        <taxon>Gammaproteobacteria</taxon>
        <taxon>Vibrionales</taxon>
        <taxon>Vibrionaceae</taxon>
        <taxon>Photobacterium</taxon>
    </lineage>
</organism>
<dbReference type="OrthoDB" id="6196575at2"/>
<dbReference type="InterPro" id="IPR036388">
    <property type="entry name" value="WH-like_DNA-bd_sf"/>
</dbReference>
<evidence type="ECO:0000256" key="1">
    <source>
        <dbReference type="ARBA" id="ARBA00023015"/>
    </source>
</evidence>
<dbReference type="InterPro" id="IPR036390">
    <property type="entry name" value="WH_DNA-bd_sf"/>
</dbReference>
<dbReference type="PROSITE" id="PS50995">
    <property type="entry name" value="HTH_MARR_2"/>
    <property type="match status" value="1"/>
</dbReference>
<dbReference type="SUPFAM" id="SSF46785">
    <property type="entry name" value="Winged helix' DNA-binding domain"/>
    <property type="match status" value="1"/>
</dbReference>
<sequence>MVNNKMLDNLFQLVHALKRQLHEQIEQLDLGVTPMHVRVIKIINKMTPCTAIDIATMLERDKAQITRLVNTLIEKEFITKIANPTDKRSSYLCVTERGMEIVEKLAVIDNAMQEKITEHISSDEIAVFQQLADKMTDNLRHK</sequence>
<dbReference type="GO" id="GO:0006950">
    <property type="term" value="P:response to stress"/>
    <property type="evidence" value="ECO:0007669"/>
    <property type="project" value="TreeGrafter"/>
</dbReference>
<keyword evidence="1" id="KW-0805">Transcription regulation</keyword>
<proteinExistence type="predicted"/>
<evidence type="ECO:0000259" key="4">
    <source>
        <dbReference type="PROSITE" id="PS50995"/>
    </source>
</evidence>
<evidence type="ECO:0000256" key="2">
    <source>
        <dbReference type="ARBA" id="ARBA00023125"/>
    </source>
</evidence>
<dbReference type="PANTHER" id="PTHR33164:SF101">
    <property type="entry name" value="TRANSCRIPTIONAL REPRESSOR MPRA"/>
    <property type="match status" value="1"/>
</dbReference>
<feature type="domain" description="HTH marR-type" evidence="4">
    <location>
        <begin position="3"/>
        <end position="137"/>
    </location>
</feature>
<name>A0A1T5I082_9GAMM</name>
<gene>
    <name evidence="5" type="primary">marR</name>
    <name evidence="5" type="ORF">CZ809_01959</name>
</gene>
<keyword evidence="2" id="KW-0238">DNA-binding</keyword>
<dbReference type="GO" id="GO:0003677">
    <property type="term" value="F:DNA binding"/>
    <property type="evidence" value="ECO:0007669"/>
    <property type="project" value="UniProtKB-KW"/>
</dbReference>
<reference evidence="5 6" key="1">
    <citation type="submission" date="2017-02" db="EMBL/GenBank/DDBJ databases">
        <authorList>
            <person name="Peterson S.W."/>
        </authorList>
    </citation>
    <scope>NUCLEOTIDE SEQUENCE [LARGE SCALE GENOMIC DNA]</scope>
    <source>
        <strain evidence="6">type strain: NCCB 100098</strain>
    </source>
</reference>
<dbReference type="EMBL" id="FUZI01000003">
    <property type="protein sequence ID" value="SKC32443.1"/>
    <property type="molecule type" value="Genomic_DNA"/>
</dbReference>
<dbReference type="InterPro" id="IPR023187">
    <property type="entry name" value="Tscrpt_reg_MarR-type_CS"/>
</dbReference>
<accession>A0A1T5I082</accession>
<dbReference type="GO" id="GO:0003700">
    <property type="term" value="F:DNA-binding transcription factor activity"/>
    <property type="evidence" value="ECO:0007669"/>
    <property type="project" value="InterPro"/>
</dbReference>
<evidence type="ECO:0000256" key="3">
    <source>
        <dbReference type="ARBA" id="ARBA00023163"/>
    </source>
</evidence>
<protein>
    <submittedName>
        <fullName evidence="5">Multiple antibiotic resistance protein MarR</fullName>
    </submittedName>
</protein>
<dbReference type="PRINTS" id="PR00598">
    <property type="entry name" value="HTHMARR"/>
</dbReference>
<dbReference type="Proteomes" id="UP000189966">
    <property type="component" value="Unassembled WGS sequence"/>
</dbReference>
<dbReference type="InterPro" id="IPR039422">
    <property type="entry name" value="MarR/SlyA-like"/>
</dbReference>
<dbReference type="Gene3D" id="1.10.10.10">
    <property type="entry name" value="Winged helix-like DNA-binding domain superfamily/Winged helix DNA-binding domain"/>
    <property type="match status" value="1"/>
</dbReference>
<dbReference type="Pfam" id="PF01047">
    <property type="entry name" value="MarR"/>
    <property type="match status" value="1"/>
</dbReference>
<dbReference type="AlphaFoldDB" id="A0A1T5I082"/>
<dbReference type="RefSeq" id="WP_080157375.1">
    <property type="nucleotide sequence ID" value="NZ_CP175534.1"/>
</dbReference>
<dbReference type="SMART" id="SM00347">
    <property type="entry name" value="HTH_MARR"/>
    <property type="match status" value="1"/>
</dbReference>
<dbReference type="InterPro" id="IPR000835">
    <property type="entry name" value="HTH_MarR-typ"/>
</dbReference>
<dbReference type="PANTHER" id="PTHR33164">
    <property type="entry name" value="TRANSCRIPTIONAL REGULATOR, MARR FAMILY"/>
    <property type="match status" value="1"/>
</dbReference>
<keyword evidence="3" id="KW-0804">Transcription</keyword>
<evidence type="ECO:0000313" key="6">
    <source>
        <dbReference type="Proteomes" id="UP000189966"/>
    </source>
</evidence>
<dbReference type="PROSITE" id="PS01117">
    <property type="entry name" value="HTH_MARR_1"/>
    <property type="match status" value="1"/>
</dbReference>
<evidence type="ECO:0000313" key="5">
    <source>
        <dbReference type="EMBL" id="SKC32443.1"/>
    </source>
</evidence>